<comment type="subcellular location">
    <subcellularLocation>
        <location evidence="2">Cell membrane</location>
        <topology evidence="2">Lipid-anchor</topology>
        <topology evidence="2">GPI-anchor</topology>
    </subcellularLocation>
    <subcellularLocation>
        <location evidence="1">Secreted</location>
        <location evidence="1">Cell wall</location>
    </subcellularLocation>
</comment>
<dbReference type="GO" id="GO:0031505">
    <property type="term" value="P:fungal-type cell wall organization"/>
    <property type="evidence" value="ECO:0007669"/>
    <property type="project" value="TreeGrafter"/>
</dbReference>
<keyword evidence="6 9" id="KW-0732">Signal</keyword>
<feature type="compositionally biased region" description="Low complexity" evidence="8">
    <location>
        <begin position="364"/>
        <end position="398"/>
    </location>
</feature>
<dbReference type="Gene3D" id="3.80.20.20">
    <property type="entry name" value="Receptor L-domain"/>
    <property type="match status" value="1"/>
</dbReference>
<dbReference type="GeneID" id="30983755"/>
<sequence>MQFSKLLAIAAVTGVTFGASSNNSTLTAATPTAASGCSFSSFTATNNAQVASVAACATVVGDVTIQGAGLDTINLNGVKQIFGDLNIKNANLTTAINAPDLQLVSGDLNLEELQILSSLNLAQLTTVGTLQFNALPALERAGLTSGITTADSIVISDTGLTSLEGINVFKLKVFNVNNNKDIETIDSGLIAVTDTLSISYNSDNVDVILNQLTSANNLDLQRINSFSAGNLSAINDSLVITSSNVDKIEFKNLESVGKSLTIDQNGEVEELDFPKLTSVGGALQIGDNDQLKSFSGFPKLKTIGGSVNISGSFDNGTFPALSSVAGGFTLSSEDGDLSCKEFDKLNSSGDIKGDKYACSGAGGSSSSSSSKKGNSNGSSSDSSTSSGSRSSASSSSRSNDAPSVQSSLSSIMVLFASFGIVLY</sequence>
<dbReference type="PANTHER" id="PTHR31018">
    <property type="entry name" value="SPORULATION-SPECIFIC PROTEIN-RELATED"/>
    <property type="match status" value="1"/>
</dbReference>
<feature type="chain" id="PRO_5009162855" evidence="9">
    <location>
        <begin position="19"/>
        <end position="423"/>
    </location>
</feature>
<proteinExistence type="inferred from homology"/>
<reference evidence="11" key="1">
    <citation type="submission" date="2016-05" db="EMBL/GenBank/DDBJ databases">
        <title>Comparative genomics of biotechnologically important yeasts.</title>
        <authorList>
            <consortium name="DOE Joint Genome Institute"/>
            <person name="Riley R."/>
            <person name="Haridas S."/>
            <person name="Wolfe K.H."/>
            <person name="Lopes M.R."/>
            <person name="Hittinger C.T."/>
            <person name="Goker M."/>
            <person name="Salamov A."/>
            <person name="Wisecaver J."/>
            <person name="Long T.M."/>
            <person name="Aerts A.L."/>
            <person name="Barry K."/>
            <person name="Choi C."/>
            <person name="Clum A."/>
            <person name="Coughlan A.Y."/>
            <person name="Deshpande S."/>
            <person name="Douglass A.P."/>
            <person name="Hanson S.J."/>
            <person name="Klenk H.-P."/>
            <person name="Labutti K."/>
            <person name="Lapidus A."/>
            <person name="Lindquist E."/>
            <person name="Lipzen A."/>
            <person name="Meier-Kolthoff J.P."/>
            <person name="Ohm R.A."/>
            <person name="Otillar R.P."/>
            <person name="Pangilinan J."/>
            <person name="Peng Y."/>
            <person name="Rokas A."/>
            <person name="Rosa C.A."/>
            <person name="Scheuner C."/>
            <person name="Sibirny A.A."/>
            <person name="Slot J.C."/>
            <person name="Stielow J.B."/>
            <person name="Sun H."/>
            <person name="Kurtzman C.P."/>
            <person name="Blackwell M."/>
            <person name="Grigoriev I.V."/>
            <person name="Jeffries T.W."/>
        </authorList>
    </citation>
    <scope>NUCLEOTIDE SEQUENCE [LARGE SCALE GENOMIC DNA]</scope>
    <source>
        <strain evidence="11">NRRL Y-17324</strain>
    </source>
</reference>
<dbReference type="OrthoDB" id="536881at2759"/>
<gene>
    <name evidence="10" type="ORF">CANTADRAFT_48689</name>
</gene>
<organism evidence="10 11">
    <name type="scientific">Suhomyces tanzawaensis NRRL Y-17324</name>
    <dbReference type="NCBI Taxonomy" id="984487"/>
    <lineage>
        <taxon>Eukaryota</taxon>
        <taxon>Fungi</taxon>
        <taxon>Dikarya</taxon>
        <taxon>Ascomycota</taxon>
        <taxon>Saccharomycotina</taxon>
        <taxon>Pichiomycetes</taxon>
        <taxon>Debaryomycetaceae</taxon>
        <taxon>Suhomyces</taxon>
    </lineage>
</organism>
<evidence type="ECO:0000256" key="5">
    <source>
        <dbReference type="ARBA" id="ARBA00022525"/>
    </source>
</evidence>
<dbReference type="SUPFAM" id="SSF52058">
    <property type="entry name" value="L domain-like"/>
    <property type="match status" value="1"/>
</dbReference>
<evidence type="ECO:0000256" key="6">
    <source>
        <dbReference type="ARBA" id="ARBA00022729"/>
    </source>
</evidence>
<name>A0A1E4SLI3_9ASCO</name>
<dbReference type="InterPro" id="IPR051648">
    <property type="entry name" value="CWI-Assembly_Regulator"/>
</dbReference>
<keyword evidence="7" id="KW-0325">Glycoprotein</keyword>
<evidence type="ECO:0000256" key="4">
    <source>
        <dbReference type="ARBA" id="ARBA00022512"/>
    </source>
</evidence>
<dbReference type="GO" id="GO:0009277">
    <property type="term" value="C:fungal-type cell wall"/>
    <property type="evidence" value="ECO:0007669"/>
    <property type="project" value="TreeGrafter"/>
</dbReference>
<evidence type="ECO:0000256" key="2">
    <source>
        <dbReference type="ARBA" id="ARBA00004609"/>
    </source>
</evidence>
<evidence type="ECO:0000256" key="3">
    <source>
        <dbReference type="ARBA" id="ARBA00005798"/>
    </source>
</evidence>
<feature type="signal peptide" evidence="9">
    <location>
        <begin position="1"/>
        <end position="18"/>
    </location>
</feature>
<protein>
    <submittedName>
        <fullName evidence="10">3-prime end of extracellular mutant protein</fullName>
    </submittedName>
</protein>
<evidence type="ECO:0000313" key="10">
    <source>
        <dbReference type="EMBL" id="ODV80360.1"/>
    </source>
</evidence>
<dbReference type="Proteomes" id="UP000094285">
    <property type="component" value="Unassembled WGS sequence"/>
</dbReference>
<dbReference type="GO" id="GO:0005886">
    <property type="term" value="C:plasma membrane"/>
    <property type="evidence" value="ECO:0007669"/>
    <property type="project" value="UniProtKB-SubCell"/>
</dbReference>
<keyword evidence="11" id="KW-1185">Reference proteome</keyword>
<keyword evidence="5" id="KW-0964">Secreted</keyword>
<dbReference type="RefSeq" id="XP_020065482.1">
    <property type="nucleotide sequence ID" value="XM_020209619.1"/>
</dbReference>
<accession>A0A1E4SLI3</accession>
<evidence type="ECO:0000256" key="8">
    <source>
        <dbReference type="SAM" id="MobiDB-lite"/>
    </source>
</evidence>
<evidence type="ECO:0000256" key="1">
    <source>
        <dbReference type="ARBA" id="ARBA00004191"/>
    </source>
</evidence>
<dbReference type="PANTHER" id="PTHR31018:SF3">
    <property type="entry name" value="RECEPTOR PROTEIN-TYROSINE KINASE"/>
    <property type="match status" value="1"/>
</dbReference>
<evidence type="ECO:0000256" key="7">
    <source>
        <dbReference type="ARBA" id="ARBA00023180"/>
    </source>
</evidence>
<feature type="region of interest" description="Disordered" evidence="8">
    <location>
        <begin position="362"/>
        <end position="406"/>
    </location>
</feature>
<dbReference type="AlphaFoldDB" id="A0A1E4SLI3"/>
<comment type="similarity">
    <text evidence="3">Belongs to the SPS2 family.</text>
</comment>
<keyword evidence="4" id="KW-0134">Cell wall</keyword>
<evidence type="ECO:0000256" key="9">
    <source>
        <dbReference type="SAM" id="SignalP"/>
    </source>
</evidence>
<dbReference type="GO" id="GO:0009986">
    <property type="term" value="C:cell surface"/>
    <property type="evidence" value="ECO:0007669"/>
    <property type="project" value="TreeGrafter"/>
</dbReference>
<dbReference type="EMBL" id="KV453911">
    <property type="protein sequence ID" value="ODV80360.1"/>
    <property type="molecule type" value="Genomic_DNA"/>
</dbReference>
<dbReference type="InterPro" id="IPR036941">
    <property type="entry name" value="Rcpt_L-dom_sf"/>
</dbReference>
<evidence type="ECO:0000313" key="11">
    <source>
        <dbReference type="Proteomes" id="UP000094285"/>
    </source>
</evidence>
<dbReference type="STRING" id="984487.A0A1E4SLI3"/>